<keyword evidence="1" id="KW-0812">Transmembrane</keyword>
<dbReference type="AlphaFoldDB" id="A0A382B371"/>
<dbReference type="Pfam" id="PF21742">
    <property type="entry name" value="DUF6868"/>
    <property type="match status" value="1"/>
</dbReference>
<keyword evidence="1" id="KW-0472">Membrane</keyword>
<feature type="transmembrane region" description="Helical" evidence="1">
    <location>
        <begin position="61"/>
        <end position="81"/>
    </location>
</feature>
<proteinExistence type="predicted"/>
<evidence type="ECO:0000313" key="3">
    <source>
        <dbReference type="EMBL" id="SVB07677.1"/>
    </source>
</evidence>
<feature type="transmembrane region" description="Helical" evidence="1">
    <location>
        <begin position="12"/>
        <end position="33"/>
    </location>
</feature>
<evidence type="ECO:0000256" key="1">
    <source>
        <dbReference type="SAM" id="Phobius"/>
    </source>
</evidence>
<accession>A0A382B371</accession>
<sequence length="84" mass="10093">MEITIENLRILLGWCTLINAGMFAVWSLAFVFAHDLMFKVHTRWFKISEERFDEIHYTMMGYYKLAVILFNLVPYLVLRLVQFN</sequence>
<name>A0A382B371_9ZZZZ</name>
<keyword evidence="1" id="KW-1133">Transmembrane helix</keyword>
<organism evidence="3">
    <name type="scientific">marine metagenome</name>
    <dbReference type="NCBI Taxonomy" id="408172"/>
    <lineage>
        <taxon>unclassified sequences</taxon>
        <taxon>metagenomes</taxon>
        <taxon>ecological metagenomes</taxon>
    </lineage>
</organism>
<evidence type="ECO:0000259" key="2">
    <source>
        <dbReference type="Pfam" id="PF21742"/>
    </source>
</evidence>
<reference evidence="3" key="1">
    <citation type="submission" date="2018-05" db="EMBL/GenBank/DDBJ databases">
        <authorList>
            <person name="Lanie J.A."/>
            <person name="Ng W.-L."/>
            <person name="Kazmierczak K.M."/>
            <person name="Andrzejewski T.M."/>
            <person name="Davidsen T.M."/>
            <person name="Wayne K.J."/>
            <person name="Tettelin H."/>
            <person name="Glass J.I."/>
            <person name="Rusch D."/>
            <person name="Podicherti R."/>
            <person name="Tsui H.-C.T."/>
            <person name="Winkler M.E."/>
        </authorList>
    </citation>
    <scope>NUCLEOTIDE SEQUENCE</scope>
</reference>
<feature type="domain" description="DUF6868" evidence="2">
    <location>
        <begin position="4"/>
        <end position="81"/>
    </location>
</feature>
<gene>
    <name evidence="3" type="ORF">METZ01_LOCUS160531</name>
</gene>
<dbReference type="InterPro" id="IPR049220">
    <property type="entry name" value="DUF6868"/>
</dbReference>
<dbReference type="EMBL" id="UINC01027800">
    <property type="protein sequence ID" value="SVB07677.1"/>
    <property type="molecule type" value="Genomic_DNA"/>
</dbReference>
<protein>
    <recommendedName>
        <fullName evidence="2">DUF6868 domain-containing protein</fullName>
    </recommendedName>
</protein>